<accession>A0AAN6MS33</accession>
<name>A0AAN6MS33_9PEZI</name>
<evidence type="ECO:0000313" key="2">
    <source>
        <dbReference type="EMBL" id="KAK3905459.1"/>
    </source>
</evidence>
<comment type="caution">
    <text evidence="2">The sequence shown here is derived from an EMBL/GenBank/DDBJ whole genome shotgun (WGS) entry which is preliminary data.</text>
</comment>
<dbReference type="NCBIfam" id="NF041278">
    <property type="entry name" value="CmcJ_NvfI_EfuI"/>
    <property type="match status" value="1"/>
</dbReference>
<sequence length="209" mass="23843">MHNLSSTHYPVTISDVTGHEALFSLPVSGFEFVRCPIAVQSWSDECVSSEYLPGLVEWLKRRLGCREVYCYAYNATCQARLQLYFPDSYQAMMQGRVRFINVWRPISPAPVEDCPLALCDFRTVNSEDLVPMDIVYPHFVDEAYEVKHNPSHRWFYKKGMTQEDVIVFKLFDNLRSEATVCPHSAFVDPSAPLGTPRRASIEVKAIVLG</sequence>
<proteinExistence type="inferred from homology"/>
<keyword evidence="3" id="KW-1185">Reference proteome</keyword>
<protein>
    <recommendedName>
        <fullName evidence="4">Methyltransferase</fullName>
    </recommendedName>
</protein>
<gene>
    <name evidence="2" type="ORF">C8A05DRAFT_41578</name>
</gene>
<dbReference type="GO" id="GO:0016491">
    <property type="term" value="F:oxidoreductase activity"/>
    <property type="evidence" value="ECO:0007669"/>
    <property type="project" value="InterPro"/>
</dbReference>
<organism evidence="2 3">
    <name type="scientific">Staphylotrichum tortipilum</name>
    <dbReference type="NCBI Taxonomy" id="2831512"/>
    <lineage>
        <taxon>Eukaryota</taxon>
        <taxon>Fungi</taxon>
        <taxon>Dikarya</taxon>
        <taxon>Ascomycota</taxon>
        <taxon>Pezizomycotina</taxon>
        <taxon>Sordariomycetes</taxon>
        <taxon>Sordariomycetidae</taxon>
        <taxon>Sordariales</taxon>
        <taxon>Chaetomiaceae</taxon>
        <taxon>Staphylotrichum</taxon>
    </lineage>
</organism>
<dbReference type="AlphaFoldDB" id="A0AAN6MS33"/>
<dbReference type="PANTHER" id="PTHR34598">
    <property type="entry name" value="BLL6449 PROTEIN"/>
    <property type="match status" value="1"/>
</dbReference>
<dbReference type="PANTHER" id="PTHR34598:SF3">
    <property type="entry name" value="OXIDOREDUCTASE AN1597"/>
    <property type="match status" value="1"/>
</dbReference>
<reference evidence="2" key="1">
    <citation type="journal article" date="2023" name="Mol. Phylogenet. Evol.">
        <title>Genome-scale phylogeny and comparative genomics of the fungal order Sordariales.</title>
        <authorList>
            <person name="Hensen N."/>
            <person name="Bonometti L."/>
            <person name="Westerberg I."/>
            <person name="Brannstrom I.O."/>
            <person name="Guillou S."/>
            <person name="Cros-Aarteil S."/>
            <person name="Calhoun S."/>
            <person name="Haridas S."/>
            <person name="Kuo A."/>
            <person name="Mondo S."/>
            <person name="Pangilinan J."/>
            <person name="Riley R."/>
            <person name="LaButti K."/>
            <person name="Andreopoulos B."/>
            <person name="Lipzen A."/>
            <person name="Chen C."/>
            <person name="Yan M."/>
            <person name="Daum C."/>
            <person name="Ng V."/>
            <person name="Clum A."/>
            <person name="Steindorff A."/>
            <person name="Ohm R.A."/>
            <person name="Martin F."/>
            <person name="Silar P."/>
            <person name="Natvig D.O."/>
            <person name="Lalanne C."/>
            <person name="Gautier V."/>
            <person name="Ament-Velasquez S.L."/>
            <person name="Kruys A."/>
            <person name="Hutchinson M.I."/>
            <person name="Powell A.J."/>
            <person name="Barry K."/>
            <person name="Miller A.N."/>
            <person name="Grigoriev I.V."/>
            <person name="Debuchy R."/>
            <person name="Gladieux P."/>
            <person name="Hiltunen Thoren M."/>
            <person name="Johannesson H."/>
        </authorList>
    </citation>
    <scope>NUCLEOTIDE SEQUENCE</scope>
    <source>
        <strain evidence="2">CBS 103.79</strain>
    </source>
</reference>
<comment type="similarity">
    <text evidence="1">Belongs to the asaB hydroxylase/desaturase family.</text>
</comment>
<evidence type="ECO:0000313" key="3">
    <source>
        <dbReference type="Proteomes" id="UP001303889"/>
    </source>
</evidence>
<evidence type="ECO:0000256" key="1">
    <source>
        <dbReference type="ARBA" id="ARBA00023604"/>
    </source>
</evidence>
<dbReference type="Proteomes" id="UP001303889">
    <property type="component" value="Unassembled WGS sequence"/>
</dbReference>
<dbReference type="InterPro" id="IPR044053">
    <property type="entry name" value="AsaB-like"/>
</dbReference>
<dbReference type="EMBL" id="MU855357">
    <property type="protein sequence ID" value="KAK3905459.1"/>
    <property type="molecule type" value="Genomic_DNA"/>
</dbReference>
<evidence type="ECO:0008006" key="4">
    <source>
        <dbReference type="Google" id="ProtNLM"/>
    </source>
</evidence>
<reference evidence="2" key="2">
    <citation type="submission" date="2023-05" db="EMBL/GenBank/DDBJ databases">
        <authorList>
            <consortium name="Lawrence Berkeley National Laboratory"/>
            <person name="Steindorff A."/>
            <person name="Hensen N."/>
            <person name="Bonometti L."/>
            <person name="Westerberg I."/>
            <person name="Brannstrom I.O."/>
            <person name="Guillou S."/>
            <person name="Cros-Aarteil S."/>
            <person name="Calhoun S."/>
            <person name="Haridas S."/>
            <person name="Kuo A."/>
            <person name="Mondo S."/>
            <person name="Pangilinan J."/>
            <person name="Riley R."/>
            <person name="Labutti K."/>
            <person name="Andreopoulos B."/>
            <person name="Lipzen A."/>
            <person name="Chen C."/>
            <person name="Yanf M."/>
            <person name="Daum C."/>
            <person name="Ng V."/>
            <person name="Clum A."/>
            <person name="Ohm R."/>
            <person name="Martin F."/>
            <person name="Silar P."/>
            <person name="Natvig D."/>
            <person name="Lalanne C."/>
            <person name="Gautier V."/>
            <person name="Ament-Velasquez S.L."/>
            <person name="Kruys A."/>
            <person name="Hutchinson M.I."/>
            <person name="Powell A.J."/>
            <person name="Barry K."/>
            <person name="Miller A.N."/>
            <person name="Grigoriev I.V."/>
            <person name="Debuchy R."/>
            <person name="Gladieux P."/>
            <person name="Thoren M.H."/>
            <person name="Johannesson H."/>
        </authorList>
    </citation>
    <scope>NUCLEOTIDE SEQUENCE</scope>
    <source>
        <strain evidence="2">CBS 103.79</strain>
    </source>
</reference>